<feature type="compositionally biased region" description="Basic and acidic residues" evidence="1">
    <location>
        <begin position="422"/>
        <end position="436"/>
    </location>
</feature>
<name>A0AA39FY52_9HYME</name>
<evidence type="ECO:0000313" key="3">
    <source>
        <dbReference type="Proteomes" id="UP001168990"/>
    </source>
</evidence>
<gene>
    <name evidence="2" type="ORF">PV328_001867</name>
</gene>
<feature type="compositionally biased region" description="Basic and acidic residues" evidence="1">
    <location>
        <begin position="395"/>
        <end position="409"/>
    </location>
</feature>
<comment type="caution">
    <text evidence="2">The sequence shown here is derived from an EMBL/GenBank/DDBJ whole genome shotgun (WGS) entry which is preliminary data.</text>
</comment>
<organism evidence="2 3">
    <name type="scientific">Microctonus aethiopoides</name>
    <dbReference type="NCBI Taxonomy" id="144406"/>
    <lineage>
        <taxon>Eukaryota</taxon>
        <taxon>Metazoa</taxon>
        <taxon>Ecdysozoa</taxon>
        <taxon>Arthropoda</taxon>
        <taxon>Hexapoda</taxon>
        <taxon>Insecta</taxon>
        <taxon>Pterygota</taxon>
        <taxon>Neoptera</taxon>
        <taxon>Endopterygota</taxon>
        <taxon>Hymenoptera</taxon>
        <taxon>Apocrita</taxon>
        <taxon>Ichneumonoidea</taxon>
        <taxon>Braconidae</taxon>
        <taxon>Euphorinae</taxon>
        <taxon>Microctonus</taxon>
    </lineage>
</organism>
<feature type="non-terminal residue" evidence="2">
    <location>
        <position position="1089"/>
    </location>
</feature>
<feature type="compositionally biased region" description="Basic and acidic residues" evidence="1">
    <location>
        <begin position="529"/>
        <end position="538"/>
    </location>
</feature>
<reference evidence="2" key="2">
    <citation type="submission" date="2023-03" db="EMBL/GenBank/DDBJ databases">
        <authorList>
            <person name="Inwood S.N."/>
            <person name="Skelly J.G."/>
            <person name="Guhlin J."/>
            <person name="Harrop T.W.R."/>
            <person name="Goldson S.G."/>
            <person name="Dearden P.K."/>
        </authorList>
    </citation>
    <scope>NUCLEOTIDE SEQUENCE</scope>
    <source>
        <strain evidence="2">Irish</strain>
        <tissue evidence="2">Whole body</tissue>
    </source>
</reference>
<feature type="region of interest" description="Disordered" evidence="1">
    <location>
        <begin position="227"/>
        <end position="248"/>
    </location>
</feature>
<dbReference type="EMBL" id="JAQQBS010000001">
    <property type="protein sequence ID" value="KAK0177858.1"/>
    <property type="molecule type" value="Genomic_DNA"/>
</dbReference>
<evidence type="ECO:0000256" key="1">
    <source>
        <dbReference type="SAM" id="MobiDB-lite"/>
    </source>
</evidence>
<sequence>SFWLSVAVSDNDVPITNNVQRVPRALVLQPVIKVKTKDDDEGPFDFISDFLLRIINPPKKIPSQTQQQKPPMLGPLRVPGINDEVYVKQLHAMEHHNGHVVIQVPNMDSNNVPMSMPLGINGYNYQKSNYPMNSARQVPMQTGGFHPVPSPTSNPSWSPSITSQSHMPAYGNNIHESPNSIKNGYKNYPNYYRNFRNVPVHSNDMQNQMNQQNYYNRYQNQWQPQQYYPQYPSSHQQFYSPYNSHHRPQTDYRPYDYHNSIPGNNVGFTNYGLDSPRSQNYTRHSEIKHQEDTDDTTAIEENEAEKDEEINLVNLRENVQATDQTKYKHNDLPRANPTSAKASTNPSELIEIYRSDRMVPTNPTYRNRFWTRTTSKITAKVSSTTEHFNADQAEESSKKEIKYSSRGIEEIPAPDLKSWNDSVKRENNPDQSSDSRMDDEDGIIMKDGTTLGKGESHEYVDDGNTMQLRLTEEPLKNISSMLTSRNSRNWKPIEMSKRNEDYLVKGNLTIVENATPDVLEKVMSLTDSNSRRHNDGKKPNKIKFPRLKNSKNRRVRIVESVKSSVSMTSSRVPPIPFYDDYRGSDESGEDTPDPTAPSKTNFGYGITGYSYPPQYETHDNVDDIPPNNDISSYEQVEYEEGHKAGHEVNTGHLYTDQKNKFYGNEHEESSERYLDESNEENYRHFGDRYVTTSSAGQHNNRNKVILLVPRQVRRVQNPGSPLPWRQFLRQPFMKSIHFLDNEFLPSQSHARPYLNNHYRTKNRPPTYNKNLPHGGDDFDQGHEEVNHIIVPHGPGITHGISFGKGYVPHEALMDHAGFPSNPSGNHETTEDTSRYQFQNQMYSPSQLTQQIDSYYRNEEANTQHQDEGQERRADELALKLMNIKSIGKIHRNYDNKKSSIATRGIPQQTIVGQPRKSGIILQDTVGLDDYNRQVLELTSTWPKPLNSPTAGVLSTTGGYKSGGIISQFGGVAQPLISHPLDLNNYHGHTQFNSAYDNANLHQSHQGYSVKEDVEDVPNDFRTMPIRTTPVETAGIHQQQQQQLQVAVTSQNNNGFNHLQGFSSNIQATPQAVPGYFALAGLVNPGIAQH</sequence>
<reference evidence="2" key="1">
    <citation type="journal article" date="2023" name="bioRxiv">
        <title>Scaffold-level genome assemblies of two parasitoid biocontrol wasps reveal the parthenogenesis mechanism and an associated novel virus.</title>
        <authorList>
            <person name="Inwood S."/>
            <person name="Skelly J."/>
            <person name="Guhlin J."/>
            <person name="Harrop T."/>
            <person name="Goldson S."/>
            <person name="Dearden P."/>
        </authorList>
    </citation>
    <scope>NUCLEOTIDE SEQUENCE</scope>
    <source>
        <strain evidence="2">Irish</strain>
        <tissue evidence="2">Whole body</tissue>
    </source>
</reference>
<keyword evidence="3" id="KW-1185">Reference proteome</keyword>
<feature type="region of interest" description="Disordered" evidence="1">
    <location>
        <begin position="561"/>
        <end position="603"/>
    </location>
</feature>
<feature type="compositionally biased region" description="Low complexity" evidence="1">
    <location>
        <begin position="561"/>
        <end position="572"/>
    </location>
</feature>
<dbReference type="AlphaFoldDB" id="A0AA39FY52"/>
<feature type="region of interest" description="Disordered" evidence="1">
    <location>
        <begin position="386"/>
        <end position="459"/>
    </location>
</feature>
<accession>A0AA39FY52</accession>
<evidence type="ECO:0000313" key="2">
    <source>
        <dbReference type="EMBL" id="KAK0177858.1"/>
    </source>
</evidence>
<feature type="compositionally biased region" description="Basic residues" evidence="1">
    <location>
        <begin position="539"/>
        <end position="549"/>
    </location>
</feature>
<feature type="compositionally biased region" description="Low complexity" evidence="1">
    <location>
        <begin position="227"/>
        <end position="242"/>
    </location>
</feature>
<dbReference type="Proteomes" id="UP001168990">
    <property type="component" value="Unassembled WGS sequence"/>
</dbReference>
<feature type="region of interest" description="Disordered" evidence="1">
    <location>
        <begin position="524"/>
        <end position="549"/>
    </location>
</feature>
<protein>
    <submittedName>
        <fullName evidence="2">Uncharacterized protein</fullName>
    </submittedName>
</protein>
<proteinExistence type="predicted"/>